<keyword evidence="3" id="KW-1185">Reference proteome</keyword>
<organism evidence="2 3">
    <name type="scientific">Ensete ventricosum</name>
    <name type="common">Abyssinian banana</name>
    <name type="synonym">Musa ensete</name>
    <dbReference type="NCBI Taxonomy" id="4639"/>
    <lineage>
        <taxon>Eukaryota</taxon>
        <taxon>Viridiplantae</taxon>
        <taxon>Streptophyta</taxon>
        <taxon>Embryophyta</taxon>
        <taxon>Tracheophyta</taxon>
        <taxon>Spermatophyta</taxon>
        <taxon>Magnoliopsida</taxon>
        <taxon>Liliopsida</taxon>
        <taxon>Zingiberales</taxon>
        <taxon>Musaceae</taxon>
        <taxon>Ensete</taxon>
    </lineage>
</organism>
<accession>A0AAV8PN47</accession>
<dbReference type="EMBL" id="JAQQAF010000009">
    <property type="protein sequence ID" value="KAJ8459647.1"/>
    <property type="molecule type" value="Genomic_DNA"/>
</dbReference>
<evidence type="ECO:0000313" key="3">
    <source>
        <dbReference type="Proteomes" id="UP001222027"/>
    </source>
</evidence>
<reference evidence="2 3" key="1">
    <citation type="submission" date="2022-12" db="EMBL/GenBank/DDBJ databases">
        <title>Chromosome-scale assembly of the Ensete ventricosum genome.</title>
        <authorList>
            <person name="Dussert Y."/>
            <person name="Stocks J."/>
            <person name="Wendawek A."/>
            <person name="Woldeyes F."/>
            <person name="Nichols R.A."/>
            <person name="Borrell J.S."/>
        </authorList>
    </citation>
    <scope>NUCLEOTIDE SEQUENCE [LARGE SCALE GENOMIC DNA]</scope>
    <source>
        <strain evidence="3">cv. Maze</strain>
        <tissue evidence="2">Seeds</tissue>
    </source>
</reference>
<sequence>MFLLPKHTNLCLPIIALIVGPVDPAHLHLVCTLYTSNDSYSSLSILGAWRSFPSLIQPTLPPLLPQASLAFRPLNLAGADRSRHRLIYKQIVILSFVQAPQ</sequence>
<name>A0AAV8PN47_ENSVE</name>
<evidence type="ECO:0000313" key="2">
    <source>
        <dbReference type="EMBL" id="KAJ8459647.1"/>
    </source>
</evidence>
<evidence type="ECO:0000256" key="1">
    <source>
        <dbReference type="SAM" id="SignalP"/>
    </source>
</evidence>
<feature type="chain" id="PRO_5043372887" description="Secreted protein" evidence="1">
    <location>
        <begin position="25"/>
        <end position="101"/>
    </location>
</feature>
<evidence type="ECO:0008006" key="4">
    <source>
        <dbReference type="Google" id="ProtNLM"/>
    </source>
</evidence>
<dbReference type="AlphaFoldDB" id="A0AAV8PN47"/>
<feature type="signal peptide" evidence="1">
    <location>
        <begin position="1"/>
        <end position="24"/>
    </location>
</feature>
<comment type="caution">
    <text evidence="2">The sequence shown here is derived from an EMBL/GenBank/DDBJ whole genome shotgun (WGS) entry which is preliminary data.</text>
</comment>
<keyword evidence="1" id="KW-0732">Signal</keyword>
<dbReference type="Proteomes" id="UP001222027">
    <property type="component" value="Unassembled WGS sequence"/>
</dbReference>
<protein>
    <recommendedName>
        <fullName evidence="4">Secreted protein</fullName>
    </recommendedName>
</protein>
<gene>
    <name evidence="2" type="ORF">OPV22_032573</name>
</gene>
<proteinExistence type="predicted"/>